<organism evidence="1 2">
    <name type="scientific">Leptolyngbya cf. ectocarpi LEGE 11479</name>
    <dbReference type="NCBI Taxonomy" id="1828722"/>
    <lineage>
        <taxon>Bacteria</taxon>
        <taxon>Bacillati</taxon>
        <taxon>Cyanobacteriota</taxon>
        <taxon>Cyanophyceae</taxon>
        <taxon>Leptolyngbyales</taxon>
        <taxon>Leptolyngbyaceae</taxon>
        <taxon>Leptolyngbya group</taxon>
        <taxon>Leptolyngbya</taxon>
    </lineage>
</organism>
<dbReference type="AlphaFoldDB" id="A0A928ZYI0"/>
<reference evidence="1" key="1">
    <citation type="submission" date="2020-10" db="EMBL/GenBank/DDBJ databases">
        <authorList>
            <person name="Castelo-Branco R."/>
            <person name="Eusebio N."/>
            <person name="Adriana R."/>
            <person name="Vieira A."/>
            <person name="Brugerolle De Fraissinette N."/>
            <person name="Rezende De Castro R."/>
            <person name="Schneider M.P."/>
            <person name="Vasconcelos V."/>
            <person name="Leao P.N."/>
        </authorList>
    </citation>
    <scope>NUCLEOTIDE SEQUENCE</scope>
    <source>
        <strain evidence="1">LEGE 11479</strain>
    </source>
</reference>
<accession>A0A928ZYI0</accession>
<keyword evidence="2" id="KW-1185">Reference proteome</keyword>
<sequence length="180" mass="20787">MSIPENLFGMVLEIDKELINQGINPHVRYALASDEVLKRLYPNSPYITPDDSISDAIRQIYNQIYSLRDLQSPSVHVGAVIFRDIFFPLRIPVDFGYNPVNPVNLLEGITETQKQIFFSDKTESRRFFDQFIDLMDFAHGLHELQELISIPARTLEWWTMARQQLEAAAATGRTHTYLNN</sequence>
<protein>
    <submittedName>
        <fullName evidence="1">Uncharacterized protein</fullName>
    </submittedName>
</protein>
<dbReference type="RefSeq" id="WP_193995660.1">
    <property type="nucleotide sequence ID" value="NZ_JADEXP010000319.1"/>
</dbReference>
<name>A0A928ZYI0_LEPEC</name>
<dbReference type="Proteomes" id="UP000615026">
    <property type="component" value="Unassembled WGS sequence"/>
</dbReference>
<dbReference type="EMBL" id="JADEXP010000319">
    <property type="protein sequence ID" value="MBE9069775.1"/>
    <property type="molecule type" value="Genomic_DNA"/>
</dbReference>
<evidence type="ECO:0000313" key="1">
    <source>
        <dbReference type="EMBL" id="MBE9069775.1"/>
    </source>
</evidence>
<comment type="caution">
    <text evidence="1">The sequence shown here is derived from an EMBL/GenBank/DDBJ whole genome shotgun (WGS) entry which is preliminary data.</text>
</comment>
<gene>
    <name evidence="1" type="ORF">IQ260_24335</name>
</gene>
<evidence type="ECO:0000313" key="2">
    <source>
        <dbReference type="Proteomes" id="UP000615026"/>
    </source>
</evidence>
<proteinExistence type="predicted"/>